<dbReference type="GO" id="GO:0061024">
    <property type="term" value="P:membrane organization"/>
    <property type="evidence" value="ECO:0007669"/>
    <property type="project" value="TreeGrafter"/>
</dbReference>
<evidence type="ECO:0000256" key="6">
    <source>
        <dbReference type="SAM" id="Phobius"/>
    </source>
</evidence>
<evidence type="ECO:0000313" key="7">
    <source>
        <dbReference type="EMBL" id="PVU92080.1"/>
    </source>
</evidence>
<evidence type="ECO:0000256" key="3">
    <source>
        <dbReference type="ARBA" id="ARBA00022692"/>
    </source>
</evidence>
<evidence type="ECO:0000256" key="5">
    <source>
        <dbReference type="ARBA" id="ARBA00023136"/>
    </source>
</evidence>
<dbReference type="PANTHER" id="PTHR12703:SF4">
    <property type="entry name" value="TRANSMEMBRANE PROTEIN 33"/>
    <property type="match status" value="1"/>
</dbReference>
<evidence type="ECO:0000313" key="8">
    <source>
        <dbReference type="Proteomes" id="UP000245699"/>
    </source>
</evidence>
<dbReference type="Proteomes" id="UP000245699">
    <property type="component" value="Unassembled WGS sequence"/>
</dbReference>
<dbReference type="OrthoDB" id="5581259at2759"/>
<keyword evidence="4 6" id="KW-1133">Transmembrane helix</keyword>
<dbReference type="EMBL" id="MBFT01000386">
    <property type="protein sequence ID" value="PVU92080.1"/>
    <property type="molecule type" value="Genomic_DNA"/>
</dbReference>
<dbReference type="GO" id="GO:0016020">
    <property type="term" value="C:membrane"/>
    <property type="evidence" value="ECO:0007669"/>
    <property type="project" value="UniProtKB-SubCell"/>
</dbReference>
<evidence type="ECO:0000256" key="1">
    <source>
        <dbReference type="ARBA" id="ARBA00004141"/>
    </source>
</evidence>
<protein>
    <recommendedName>
        <fullName evidence="9">Tetra-spanning protein 1</fullName>
    </recommendedName>
</protein>
<comment type="similarity">
    <text evidence="2">Belongs to the PER33/POM33 family.</text>
</comment>
<comment type="subcellular location">
    <subcellularLocation>
        <location evidence="1">Membrane</location>
        <topology evidence="1">Multi-pass membrane protein</topology>
    </subcellularLocation>
</comment>
<evidence type="ECO:0000256" key="4">
    <source>
        <dbReference type="ARBA" id="ARBA00022989"/>
    </source>
</evidence>
<accession>A0A2T9YIC8</accession>
<dbReference type="Pfam" id="PF03661">
    <property type="entry name" value="TMEM33_Pom33"/>
    <property type="match status" value="1"/>
</dbReference>
<gene>
    <name evidence="7" type="ORF">BB559_003850</name>
</gene>
<proteinExistence type="inferred from homology"/>
<evidence type="ECO:0008006" key="9">
    <source>
        <dbReference type="Google" id="ProtNLM"/>
    </source>
</evidence>
<feature type="transmembrane region" description="Helical" evidence="6">
    <location>
        <begin position="54"/>
        <end position="74"/>
    </location>
</feature>
<name>A0A2T9YIC8_9FUNG</name>
<dbReference type="AlphaFoldDB" id="A0A2T9YIC8"/>
<feature type="transmembrane region" description="Helical" evidence="6">
    <location>
        <begin position="94"/>
        <end position="118"/>
    </location>
</feature>
<keyword evidence="3 6" id="KW-0812">Transmembrane</keyword>
<comment type="caution">
    <text evidence="7">The sequence shown here is derived from an EMBL/GenBank/DDBJ whole genome shotgun (WGS) entry which is preliminary data.</text>
</comment>
<dbReference type="PANTHER" id="PTHR12703">
    <property type="entry name" value="TRANSMEMBRANE PROTEIN 33"/>
    <property type="match status" value="1"/>
</dbReference>
<evidence type="ECO:0000256" key="2">
    <source>
        <dbReference type="ARBA" id="ARBA00007322"/>
    </source>
</evidence>
<organism evidence="7 8">
    <name type="scientific">Furculomyces boomerangus</name>
    <dbReference type="NCBI Taxonomy" id="61424"/>
    <lineage>
        <taxon>Eukaryota</taxon>
        <taxon>Fungi</taxon>
        <taxon>Fungi incertae sedis</taxon>
        <taxon>Zoopagomycota</taxon>
        <taxon>Kickxellomycotina</taxon>
        <taxon>Harpellomycetes</taxon>
        <taxon>Harpellales</taxon>
        <taxon>Harpellaceae</taxon>
        <taxon>Furculomyces</taxon>
    </lineage>
</organism>
<dbReference type="STRING" id="61424.A0A2T9YIC8"/>
<dbReference type="GO" id="GO:0005783">
    <property type="term" value="C:endoplasmic reticulum"/>
    <property type="evidence" value="ECO:0007669"/>
    <property type="project" value="TreeGrafter"/>
</dbReference>
<dbReference type="GO" id="GO:0071786">
    <property type="term" value="P:endoplasmic reticulum tubular network organization"/>
    <property type="evidence" value="ECO:0007669"/>
    <property type="project" value="TreeGrafter"/>
</dbReference>
<reference evidence="7 8" key="1">
    <citation type="journal article" date="2018" name="MBio">
        <title>Comparative Genomics Reveals the Core Gene Toolbox for the Fungus-Insect Symbiosis.</title>
        <authorList>
            <person name="Wang Y."/>
            <person name="Stata M."/>
            <person name="Wang W."/>
            <person name="Stajich J.E."/>
            <person name="White M.M."/>
            <person name="Moncalvo J.M."/>
        </authorList>
    </citation>
    <scope>NUCLEOTIDE SEQUENCE [LARGE SCALE GENOMIC DNA]</scope>
    <source>
        <strain evidence="7 8">AUS-77-4</strain>
    </source>
</reference>
<feature type="transmembrane region" description="Helical" evidence="6">
    <location>
        <begin position="25"/>
        <end position="42"/>
    </location>
</feature>
<keyword evidence="5 6" id="KW-0472">Membrane</keyword>
<dbReference type="InterPro" id="IPR005344">
    <property type="entry name" value="TMEM33/Pom33"/>
</dbReference>
<keyword evidence="8" id="KW-1185">Reference proteome</keyword>
<sequence>MATQGIPSTQPLSAKLIQVAKTAQFSWWIGHVLTLFFGSLYFMKFMFSPSSAKYYSFAYIGAIISYGISIYKTYGPPQFSLPFLQRLIVDENVQYVILAIYFYTQSPIFVSLIPYFIFSFFHASSYLRLTIIPLVFPQVTSELEKARAAGQTAVPLSLPSKVSQFLGTSIGNYYSTALKIVSTWEIAAIMPWLTLTALTFQASFIAPIIYAQFLRIRYTTSPPTRAAFHTVRVFLDGKLTPPTASASIPPVVTKYYTIARDYIVAIGNQLTNQTPAPN</sequence>
<dbReference type="InterPro" id="IPR051645">
    <property type="entry name" value="PER33/POM33_regulator"/>
</dbReference>